<evidence type="ECO:0000256" key="8">
    <source>
        <dbReference type="ARBA" id="ARBA00022884"/>
    </source>
</evidence>
<dbReference type="InterPro" id="IPR027417">
    <property type="entry name" value="P-loop_NTPase"/>
</dbReference>
<dbReference type="PROSITE" id="PS50936">
    <property type="entry name" value="ENGC_GTPASE"/>
    <property type="match status" value="1"/>
</dbReference>
<feature type="domain" description="CP-type G" evidence="12">
    <location>
        <begin position="78"/>
        <end position="233"/>
    </location>
</feature>
<sequence>MSNRENRLTGLILKGIGGFYYVKADAEPSDPNAPSVVYECKARGVFRKNAVTPLVGDCVRLLIEENQSPVIEEILPRKNSLIRPPVANLDQLVLVAASCDPAPSTLVIDKIIAAAEDKEIAPVLVISKVDLEQAQWLREIYEPIGFPVIQVSSSTGEGVEEVRELLRGKITAFTGNSGVGKSTLLNQIDSRFCLETGEISKKLGRGRHTTRQVELLELEGGGYVADTPGFSAIQMERYDVVRKEQLPYCFREFEPYLGECRFPSCSHTCEKGCAVLEAVREGKISRSRHESYCALYQEVKDWKEWKK</sequence>
<dbReference type="GO" id="GO:0046872">
    <property type="term" value="F:metal ion binding"/>
    <property type="evidence" value="ECO:0007669"/>
    <property type="project" value="UniProtKB-KW"/>
</dbReference>
<keyword evidence="4 10" id="KW-0699">rRNA-binding</keyword>
<evidence type="ECO:0000256" key="7">
    <source>
        <dbReference type="ARBA" id="ARBA00022833"/>
    </source>
</evidence>
<dbReference type="CDD" id="cd04466">
    <property type="entry name" value="S1_YloQ_GTPase"/>
    <property type="match status" value="1"/>
</dbReference>
<feature type="binding site" evidence="10">
    <location>
        <position position="265"/>
    </location>
    <ligand>
        <name>Zn(2+)</name>
        <dbReference type="ChEBI" id="CHEBI:29105"/>
    </ligand>
</feature>
<dbReference type="Pfam" id="PF16745">
    <property type="entry name" value="RsgA_N"/>
    <property type="match status" value="1"/>
</dbReference>
<dbReference type="EMBL" id="DVGZ01000126">
    <property type="protein sequence ID" value="HIR48290.1"/>
    <property type="molecule type" value="Genomic_DNA"/>
</dbReference>
<dbReference type="SUPFAM" id="SSF52540">
    <property type="entry name" value="P-loop containing nucleoside triphosphate hydrolases"/>
    <property type="match status" value="1"/>
</dbReference>
<evidence type="ECO:0000256" key="2">
    <source>
        <dbReference type="ARBA" id="ARBA00022517"/>
    </source>
</evidence>
<dbReference type="InterPro" id="IPR004881">
    <property type="entry name" value="Ribosome_biogen_GTPase_RsgA"/>
</dbReference>
<dbReference type="Gene3D" id="2.40.50.140">
    <property type="entry name" value="Nucleic acid-binding proteins"/>
    <property type="match status" value="1"/>
</dbReference>
<dbReference type="PROSITE" id="PS51721">
    <property type="entry name" value="G_CP"/>
    <property type="match status" value="1"/>
</dbReference>
<dbReference type="EC" id="3.6.1.-" evidence="10"/>
<evidence type="ECO:0000256" key="5">
    <source>
        <dbReference type="ARBA" id="ARBA00022741"/>
    </source>
</evidence>
<keyword evidence="5 10" id="KW-0547">Nucleotide-binding</keyword>
<comment type="cofactor">
    <cofactor evidence="10">
        <name>Zn(2+)</name>
        <dbReference type="ChEBI" id="CHEBI:29105"/>
    </cofactor>
    <text evidence="10">Binds 1 zinc ion per subunit.</text>
</comment>
<reference evidence="13" key="1">
    <citation type="submission" date="2020-10" db="EMBL/GenBank/DDBJ databases">
        <authorList>
            <person name="Gilroy R."/>
        </authorList>
    </citation>
    <scope>NUCLEOTIDE SEQUENCE</scope>
    <source>
        <strain evidence="13">ChiSxjej1B13-7958</strain>
    </source>
</reference>
<comment type="subcellular location">
    <subcellularLocation>
        <location evidence="10">Cytoplasm</location>
    </subcellularLocation>
</comment>
<evidence type="ECO:0000313" key="13">
    <source>
        <dbReference type="EMBL" id="HIR48290.1"/>
    </source>
</evidence>
<evidence type="ECO:0000256" key="3">
    <source>
        <dbReference type="ARBA" id="ARBA00022723"/>
    </source>
</evidence>
<dbReference type="InterPro" id="IPR012340">
    <property type="entry name" value="NA-bd_OB-fold"/>
</dbReference>
<comment type="caution">
    <text evidence="13">The sequence shown here is derived from an EMBL/GenBank/DDBJ whole genome shotgun (WGS) entry which is preliminary data.</text>
</comment>
<feature type="binding site" evidence="10">
    <location>
        <position position="260"/>
    </location>
    <ligand>
        <name>Zn(2+)</name>
        <dbReference type="ChEBI" id="CHEBI:29105"/>
    </ligand>
</feature>
<dbReference type="Proteomes" id="UP000824242">
    <property type="component" value="Unassembled WGS sequence"/>
</dbReference>
<dbReference type="Gene3D" id="3.40.50.300">
    <property type="entry name" value="P-loop containing nucleotide triphosphate hydrolases"/>
    <property type="match status" value="1"/>
</dbReference>
<feature type="binding site" evidence="10">
    <location>
        <position position="273"/>
    </location>
    <ligand>
        <name>Zn(2+)</name>
        <dbReference type="ChEBI" id="CHEBI:29105"/>
    </ligand>
</feature>
<dbReference type="GO" id="GO:0019843">
    <property type="term" value="F:rRNA binding"/>
    <property type="evidence" value="ECO:0007669"/>
    <property type="project" value="UniProtKB-KW"/>
</dbReference>
<dbReference type="HAMAP" id="MF_01820">
    <property type="entry name" value="GTPase_RsgA"/>
    <property type="match status" value="1"/>
</dbReference>
<dbReference type="NCBIfam" id="TIGR00157">
    <property type="entry name" value="ribosome small subunit-dependent GTPase A"/>
    <property type="match status" value="1"/>
</dbReference>
<keyword evidence="7 10" id="KW-0862">Zinc</keyword>
<dbReference type="SUPFAM" id="SSF50249">
    <property type="entry name" value="Nucleic acid-binding proteins"/>
    <property type="match status" value="1"/>
</dbReference>
<gene>
    <name evidence="10 13" type="primary">rsgA</name>
    <name evidence="13" type="ORF">IAB89_11670</name>
</gene>
<keyword evidence="9 10" id="KW-0342">GTP-binding</keyword>
<feature type="binding site" evidence="10">
    <location>
        <position position="267"/>
    </location>
    <ligand>
        <name>Zn(2+)</name>
        <dbReference type="ChEBI" id="CHEBI:29105"/>
    </ligand>
</feature>
<name>A0A9D1AQF7_9FIRM</name>
<dbReference type="InterPro" id="IPR010914">
    <property type="entry name" value="RsgA_GTPase_dom"/>
</dbReference>
<dbReference type="GO" id="GO:0003924">
    <property type="term" value="F:GTPase activity"/>
    <property type="evidence" value="ECO:0007669"/>
    <property type="project" value="UniProtKB-UniRule"/>
</dbReference>
<dbReference type="Pfam" id="PF03193">
    <property type="entry name" value="RsgA_GTPase"/>
    <property type="match status" value="1"/>
</dbReference>
<accession>A0A9D1AQF7</accession>
<evidence type="ECO:0000256" key="10">
    <source>
        <dbReference type="HAMAP-Rule" id="MF_01820"/>
    </source>
</evidence>
<evidence type="ECO:0000256" key="1">
    <source>
        <dbReference type="ARBA" id="ARBA00022490"/>
    </source>
</evidence>
<feature type="binding site" evidence="10">
    <location>
        <begin position="175"/>
        <end position="183"/>
    </location>
    <ligand>
        <name>GTP</name>
        <dbReference type="ChEBI" id="CHEBI:37565"/>
    </ligand>
</feature>
<dbReference type="PANTHER" id="PTHR32120">
    <property type="entry name" value="SMALL RIBOSOMAL SUBUNIT BIOGENESIS GTPASE RSGA"/>
    <property type="match status" value="1"/>
</dbReference>
<comment type="subunit">
    <text evidence="10">Monomer. Associates with 30S ribosomal subunit, binds 16S rRNA.</text>
</comment>
<evidence type="ECO:0000313" key="14">
    <source>
        <dbReference type="Proteomes" id="UP000824242"/>
    </source>
</evidence>
<evidence type="ECO:0000256" key="6">
    <source>
        <dbReference type="ARBA" id="ARBA00022801"/>
    </source>
</evidence>
<reference evidence="13" key="2">
    <citation type="journal article" date="2021" name="PeerJ">
        <title>Extensive microbial diversity within the chicken gut microbiome revealed by metagenomics and culture.</title>
        <authorList>
            <person name="Gilroy R."/>
            <person name="Ravi A."/>
            <person name="Getino M."/>
            <person name="Pursley I."/>
            <person name="Horton D.L."/>
            <person name="Alikhan N.F."/>
            <person name="Baker D."/>
            <person name="Gharbi K."/>
            <person name="Hall N."/>
            <person name="Watson M."/>
            <person name="Adriaenssens E.M."/>
            <person name="Foster-Nyarko E."/>
            <person name="Jarju S."/>
            <person name="Secka A."/>
            <person name="Antonio M."/>
            <person name="Oren A."/>
            <person name="Chaudhuri R.R."/>
            <person name="La Ragione R."/>
            <person name="Hildebrand F."/>
            <person name="Pallen M.J."/>
        </authorList>
    </citation>
    <scope>NUCLEOTIDE SEQUENCE</scope>
    <source>
        <strain evidence="13">ChiSxjej1B13-7958</strain>
    </source>
</reference>
<evidence type="ECO:0000256" key="4">
    <source>
        <dbReference type="ARBA" id="ARBA00022730"/>
    </source>
</evidence>
<dbReference type="GO" id="GO:0042274">
    <property type="term" value="P:ribosomal small subunit biogenesis"/>
    <property type="evidence" value="ECO:0007669"/>
    <property type="project" value="UniProtKB-UniRule"/>
</dbReference>
<dbReference type="InterPro" id="IPR030378">
    <property type="entry name" value="G_CP_dom"/>
</dbReference>
<keyword evidence="1 10" id="KW-0963">Cytoplasm</keyword>
<feature type="domain" description="EngC GTPase" evidence="11">
    <location>
        <begin position="87"/>
        <end position="231"/>
    </location>
</feature>
<dbReference type="InterPro" id="IPR031944">
    <property type="entry name" value="RsgA_N"/>
</dbReference>
<proteinExistence type="inferred from homology"/>
<keyword evidence="3 10" id="KW-0479">Metal-binding</keyword>
<feature type="binding site" evidence="10">
    <location>
        <begin position="127"/>
        <end position="130"/>
    </location>
    <ligand>
        <name>GTP</name>
        <dbReference type="ChEBI" id="CHEBI:37565"/>
    </ligand>
</feature>
<evidence type="ECO:0000259" key="11">
    <source>
        <dbReference type="PROSITE" id="PS50936"/>
    </source>
</evidence>
<comment type="similarity">
    <text evidence="10">Belongs to the TRAFAC class YlqF/YawG GTPase family. RsgA subfamily.</text>
</comment>
<dbReference type="Gene3D" id="1.10.40.50">
    <property type="entry name" value="Probable gtpase engc, domain 3"/>
    <property type="match status" value="1"/>
</dbReference>
<keyword evidence="8 10" id="KW-0694">RNA-binding</keyword>
<organism evidence="13 14">
    <name type="scientific">Candidatus Caccousia avicola</name>
    <dbReference type="NCBI Taxonomy" id="2840721"/>
    <lineage>
        <taxon>Bacteria</taxon>
        <taxon>Bacillati</taxon>
        <taxon>Bacillota</taxon>
        <taxon>Clostridia</taxon>
        <taxon>Eubacteriales</taxon>
        <taxon>Oscillospiraceae</taxon>
        <taxon>Oscillospiraceae incertae sedis</taxon>
        <taxon>Candidatus Caccousia</taxon>
    </lineage>
</organism>
<comment type="function">
    <text evidence="10">One of several proteins that assist in the late maturation steps of the functional core of the 30S ribosomal subunit. Helps release RbfA from mature subunits. May play a role in the assembly of ribosomal proteins into the subunit. Circularly permuted GTPase that catalyzes slow GTP hydrolysis, GTPase activity is stimulated by the 30S ribosomal subunit.</text>
</comment>
<dbReference type="PANTHER" id="PTHR32120:SF11">
    <property type="entry name" value="SMALL RIBOSOMAL SUBUNIT BIOGENESIS GTPASE RSGA 1, MITOCHONDRIAL-RELATED"/>
    <property type="match status" value="1"/>
</dbReference>
<keyword evidence="2 10" id="KW-0690">Ribosome biogenesis</keyword>
<dbReference type="GO" id="GO:0005737">
    <property type="term" value="C:cytoplasm"/>
    <property type="evidence" value="ECO:0007669"/>
    <property type="project" value="UniProtKB-SubCell"/>
</dbReference>
<dbReference type="GO" id="GO:0005525">
    <property type="term" value="F:GTP binding"/>
    <property type="evidence" value="ECO:0007669"/>
    <property type="project" value="UniProtKB-UniRule"/>
</dbReference>
<protein>
    <recommendedName>
        <fullName evidence="10">Small ribosomal subunit biogenesis GTPase RsgA</fullName>
        <ecNumber evidence="10">3.6.1.-</ecNumber>
    </recommendedName>
</protein>
<dbReference type="CDD" id="cd01854">
    <property type="entry name" value="YjeQ_EngC"/>
    <property type="match status" value="1"/>
</dbReference>
<evidence type="ECO:0000259" key="12">
    <source>
        <dbReference type="PROSITE" id="PS51721"/>
    </source>
</evidence>
<dbReference type="AlphaFoldDB" id="A0A9D1AQF7"/>
<evidence type="ECO:0000256" key="9">
    <source>
        <dbReference type="ARBA" id="ARBA00023134"/>
    </source>
</evidence>
<keyword evidence="6 10" id="KW-0378">Hydrolase</keyword>